<dbReference type="EMBL" id="JBHMEY010000018">
    <property type="protein sequence ID" value="MFB9096480.1"/>
    <property type="molecule type" value="Genomic_DNA"/>
</dbReference>
<dbReference type="RefSeq" id="WP_236455619.1">
    <property type="nucleotide sequence ID" value="NZ_CBCSGE010000002.1"/>
</dbReference>
<dbReference type="Gene3D" id="2.20.28.30">
    <property type="entry name" value="RNA polymerase ii, chain L"/>
    <property type="match status" value="2"/>
</dbReference>
<gene>
    <name evidence="2" type="ORF">ACFFVF_08145</name>
</gene>
<reference evidence="2 3" key="1">
    <citation type="submission" date="2024-09" db="EMBL/GenBank/DDBJ databases">
        <authorList>
            <person name="Sun Q."/>
            <person name="Mori K."/>
        </authorList>
    </citation>
    <scope>NUCLEOTIDE SEQUENCE [LARGE SCALE GENOMIC DNA]</scope>
    <source>
        <strain evidence="2 3">CECT 7955</strain>
    </source>
</reference>
<accession>A0ABV5GM72</accession>
<feature type="transmembrane region" description="Helical" evidence="1">
    <location>
        <begin position="337"/>
        <end position="354"/>
    </location>
</feature>
<evidence type="ECO:0000313" key="3">
    <source>
        <dbReference type="Proteomes" id="UP001589607"/>
    </source>
</evidence>
<keyword evidence="1" id="KW-0472">Membrane</keyword>
<evidence type="ECO:0000256" key="1">
    <source>
        <dbReference type="SAM" id="Phobius"/>
    </source>
</evidence>
<name>A0ABV5GM72_9FLAO</name>
<evidence type="ECO:0000313" key="2">
    <source>
        <dbReference type="EMBL" id="MFB9096480.1"/>
    </source>
</evidence>
<sequence length="356" mass="41133">MNQLKEFPCPNCNSELNYDADKSKLSCLHCNSQFPINIEKTVLKEIDINSFKTLMFQEEKDSYQLDYNCSKCGKINTVSSTLSFFECENCGNNVINSSAYQEKKVTPQGIIPFTISKEKAISVFNDWIGKGFWNDSDLKKMSLIDNLKGIYLPFWTFDCSTFNQWSGQSGTHYYENEYYTDDKGEQQSNRIQKTSWSFKQGEFTHLTNDVLITDNDEIPQNIIDEIYPFHLDELLPMDECFLLGWNAKTYQSKMEECYSLYKDKVKEVVTSMSIDYLKDDTYSNLQVSTTFSNETYKYIILPIWYCSYLFKGKSYFFIINGQTAKVHGNKPLSTSKIALAIVLVVLCIAILLFLNG</sequence>
<protein>
    <recommendedName>
        <fullName evidence="4">Replication restart DNA helicase PriA</fullName>
    </recommendedName>
</protein>
<keyword evidence="1" id="KW-1133">Transmembrane helix</keyword>
<evidence type="ECO:0008006" key="4">
    <source>
        <dbReference type="Google" id="ProtNLM"/>
    </source>
</evidence>
<dbReference type="Proteomes" id="UP001589607">
    <property type="component" value="Unassembled WGS sequence"/>
</dbReference>
<organism evidence="2 3">
    <name type="scientific">Flavobacterium jumunjinense</name>
    <dbReference type="NCBI Taxonomy" id="998845"/>
    <lineage>
        <taxon>Bacteria</taxon>
        <taxon>Pseudomonadati</taxon>
        <taxon>Bacteroidota</taxon>
        <taxon>Flavobacteriia</taxon>
        <taxon>Flavobacteriales</taxon>
        <taxon>Flavobacteriaceae</taxon>
        <taxon>Flavobacterium</taxon>
    </lineage>
</organism>
<keyword evidence="3" id="KW-1185">Reference proteome</keyword>
<comment type="caution">
    <text evidence="2">The sequence shown here is derived from an EMBL/GenBank/DDBJ whole genome shotgun (WGS) entry which is preliminary data.</text>
</comment>
<keyword evidence="1" id="KW-0812">Transmembrane</keyword>
<proteinExistence type="predicted"/>